<feature type="region of interest" description="Disordered" evidence="5">
    <location>
        <begin position="114"/>
        <end position="227"/>
    </location>
</feature>
<dbReference type="InParanoid" id="G4TNF1"/>
<dbReference type="Gene3D" id="3.30.160.60">
    <property type="entry name" value="Classic Zinc Finger"/>
    <property type="match status" value="1"/>
</dbReference>
<feature type="compositionally biased region" description="Pro residues" evidence="5">
    <location>
        <begin position="118"/>
        <end position="131"/>
    </location>
</feature>
<dbReference type="PROSITE" id="PS00028">
    <property type="entry name" value="ZINC_FINGER_C2H2_1"/>
    <property type="match status" value="1"/>
</dbReference>
<evidence type="ECO:0000256" key="3">
    <source>
        <dbReference type="ARBA" id="ARBA00022833"/>
    </source>
</evidence>
<dbReference type="AlphaFoldDB" id="G4TNF1"/>
<dbReference type="STRING" id="1109443.G4TNF1"/>
<dbReference type="InterPro" id="IPR036236">
    <property type="entry name" value="Znf_C2H2_sf"/>
</dbReference>
<feature type="region of interest" description="Disordered" evidence="5">
    <location>
        <begin position="1"/>
        <end position="45"/>
    </location>
</feature>
<evidence type="ECO:0000313" key="8">
    <source>
        <dbReference type="Proteomes" id="UP000007148"/>
    </source>
</evidence>
<reference evidence="7 8" key="1">
    <citation type="journal article" date="2011" name="PLoS Pathog.">
        <title>Endophytic Life Strategies Decoded by Genome and Transcriptome Analyses of the Mutualistic Root Symbiont Piriformospora indica.</title>
        <authorList>
            <person name="Zuccaro A."/>
            <person name="Lahrmann U."/>
            <person name="Guldener U."/>
            <person name="Langen G."/>
            <person name="Pfiffi S."/>
            <person name="Biedenkopf D."/>
            <person name="Wong P."/>
            <person name="Samans B."/>
            <person name="Grimm C."/>
            <person name="Basiewicz M."/>
            <person name="Murat C."/>
            <person name="Martin F."/>
            <person name="Kogel K.H."/>
        </authorList>
    </citation>
    <scope>NUCLEOTIDE SEQUENCE [LARGE SCALE GENOMIC DNA]</scope>
    <source>
        <strain evidence="7 8">DSM 11827</strain>
    </source>
</reference>
<evidence type="ECO:0000313" key="7">
    <source>
        <dbReference type="EMBL" id="CCA72844.1"/>
    </source>
</evidence>
<name>G4TNF1_SERID</name>
<evidence type="ECO:0000256" key="1">
    <source>
        <dbReference type="ARBA" id="ARBA00022723"/>
    </source>
</evidence>
<dbReference type="Pfam" id="PF00096">
    <property type="entry name" value="zf-C2H2"/>
    <property type="match status" value="2"/>
</dbReference>
<dbReference type="InterPro" id="IPR013087">
    <property type="entry name" value="Znf_C2H2_type"/>
</dbReference>
<gene>
    <name evidence="7" type="ORF">PIIN_06780</name>
</gene>
<feature type="domain" description="C2H2-type" evidence="6">
    <location>
        <begin position="54"/>
        <end position="76"/>
    </location>
</feature>
<keyword evidence="3" id="KW-0862">Zinc</keyword>
<dbReference type="GO" id="GO:0000978">
    <property type="term" value="F:RNA polymerase II cis-regulatory region sequence-specific DNA binding"/>
    <property type="evidence" value="ECO:0007669"/>
    <property type="project" value="TreeGrafter"/>
</dbReference>
<evidence type="ECO:0000256" key="4">
    <source>
        <dbReference type="PROSITE-ProRule" id="PRU00042"/>
    </source>
</evidence>
<dbReference type="OrthoDB" id="8922241at2759"/>
<keyword evidence="2 4" id="KW-0863">Zinc-finger</keyword>
<dbReference type="PROSITE" id="PS50157">
    <property type="entry name" value="ZINC_FINGER_C2H2_2"/>
    <property type="match status" value="1"/>
</dbReference>
<protein>
    <recommendedName>
        <fullName evidence="6">C2H2-type domain-containing protein</fullName>
    </recommendedName>
</protein>
<accession>G4TNF1</accession>
<evidence type="ECO:0000259" key="6">
    <source>
        <dbReference type="PROSITE" id="PS50157"/>
    </source>
</evidence>
<evidence type="ECO:0000256" key="2">
    <source>
        <dbReference type="ARBA" id="ARBA00022771"/>
    </source>
</evidence>
<keyword evidence="8" id="KW-1185">Reference proteome</keyword>
<proteinExistence type="predicted"/>
<dbReference type="SUPFAM" id="SSF57667">
    <property type="entry name" value="beta-beta-alpha zinc fingers"/>
    <property type="match status" value="1"/>
</dbReference>
<dbReference type="PANTHER" id="PTHR23235:SF120">
    <property type="entry name" value="KRUPPEL-LIKE FACTOR 15"/>
    <property type="match status" value="1"/>
</dbReference>
<organism evidence="7 8">
    <name type="scientific">Serendipita indica (strain DSM 11827)</name>
    <name type="common">Root endophyte fungus</name>
    <name type="synonym">Piriformospora indica</name>
    <dbReference type="NCBI Taxonomy" id="1109443"/>
    <lineage>
        <taxon>Eukaryota</taxon>
        <taxon>Fungi</taxon>
        <taxon>Dikarya</taxon>
        <taxon>Basidiomycota</taxon>
        <taxon>Agaricomycotina</taxon>
        <taxon>Agaricomycetes</taxon>
        <taxon>Sebacinales</taxon>
        <taxon>Serendipitaceae</taxon>
        <taxon>Serendipita</taxon>
    </lineage>
</organism>
<keyword evidence="1" id="KW-0479">Metal-binding</keyword>
<dbReference type="GO" id="GO:0000981">
    <property type="term" value="F:DNA-binding transcription factor activity, RNA polymerase II-specific"/>
    <property type="evidence" value="ECO:0007669"/>
    <property type="project" value="TreeGrafter"/>
</dbReference>
<dbReference type="EMBL" id="CAFZ01000186">
    <property type="protein sequence ID" value="CCA72844.1"/>
    <property type="molecule type" value="Genomic_DNA"/>
</dbReference>
<feature type="compositionally biased region" description="Basic and acidic residues" evidence="5">
    <location>
        <begin position="133"/>
        <end position="143"/>
    </location>
</feature>
<feature type="compositionally biased region" description="Low complexity" evidence="5">
    <location>
        <begin position="182"/>
        <end position="192"/>
    </location>
</feature>
<dbReference type="HOGENOM" id="CLU_1220108_0_0_1"/>
<dbReference type="SMART" id="SM00355">
    <property type="entry name" value="ZnF_C2H2"/>
    <property type="match status" value="2"/>
</dbReference>
<comment type="caution">
    <text evidence="7">The sequence shown here is derived from an EMBL/GenBank/DDBJ whole genome shotgun (WGS) entry which is preliminary data.</text>
</comment>
<evidence type="ECO:0000256" key="5">
    <source>
        <dbReference type="SAM" id="MobiDB-lite"/>
    </source>
</evidence>
<dbReference type="GO" id="GO:0008270">
    <property type="term" value="F:zinc ion binding"/>
    <property type="evidence" value="ECO:0007669"/>
    <property type="project" value="UniProtKB-KW"/>
</dbReference>
<feature type="compositionally biased region" description="Low complexity" evidence="5">
    <location>
        <begin position="161"/>
        <end position="175"/>
    </location>
</feature>
<dbReference type="FunFam" id="3.30.160.60:FF:000446">
    <property type="entry name" value="Zinc finger protein"/>
    <property type="match status" value="1"/>
</dbReference>
<dbReference type="Proteomes" id="UP000007148">
    <property type="component" value="Unassembled WGS sequence"/>
</dbReference>
<sequence length="227" mass="24074">MGSDHRYGRSSPPETRLPPPAPQVQPSGPTPVVTAAAHQQPNPFAGPGFAARPFLCDDCGMNFARTHDLKRHQTTHIAGVKKTHPCPYCGKNLSRRDAIKRHVVSKQCPVAADKPHLTWPPPADHVPPPPDTVIERTTHRRGENPYPVLSSNTSASDRSHSAGYSSSPYSSTSPTSPGPSGGHFSPSGYSSYAGGNPGGHTLPPPAGYEGGGVVFEYDPRSSGYKGR</sequence>
<dbReference type="PANTHER" id="PTHR23235">
    <property type="entry name" value="KRUEPPEL-LIKE TRANSCRIPTION FACTOR"/>
    <property type="match status" value="1"/>
</dbReference>
<dbReference type="eggNOG" id="ENOG502RUZY">
    <property type="taxonomic scope" value="Eukaryota"/>
</dbReference>
<dbReference type="OMA" id="IERTTHR"/>